<dbReference type="Gene3D" id="3.30.700.10">
    <property type="entry name" value="Glycoprotein, Type 4 Pilin"/>
    <property type="match status" value="1"/>
</dbReference>
<reference evidence="4" key="1">
    <citation type="submission" date="2017-04" db="EMBL/GenBank/DDBJ databases">
        <title>Comparative genomics and description of representatives of a novel lineage of planctomycetes thriving in anoxic sediments.</title>
        <authorList>
            <person name="Spring S."/>
            <person name="Bunk B."/>
            <person name="Sproer C."/>
        </authorList>
    </citation>
    <scope>NUCLEOTIDE SEQUENCE [LARGE SCALE GENOMIC DNA]</scope>
    <source>
        <strain evidence="4">ST-PulAB-D4</strain>
    </source>
</reference>
<evidence type="ECO:0000313" key="3">
    <source>
        <dbReference type="EMBL" id="ARN57632.1"/>
    </source>
</evidence>
<dbReference type="SUPFAM" id="SSF54523">
    <property type="entry name" value="Pili subunits"/>
    <property type="match status" value="1"/>
</dbReference>
<keyword evidence="2" id="KW-0812">Transmembrane</keyword>
<sequence length="283" mass="31186">MKKINKTKAFTLAELLTVISIIAVLLVLLIPALNQVANVGQKVRQTSQLTTISVALETFSNDFGQYPDSGNNDRDGEAYYGSQKLSEALLGYDMLGLNADALPQFDRDDDNNLYADDDGNVLNLDSRSGPYIEPDKINPVESGNTQDALDLAEGGYYIADVFKRDSAEYGMPVLYYRANTNNKLQRASGAASVYDVSDSNVPFDTDNSNYSQFFNGLEHPWEDPDGAISNQEVFSQYIKNESISSADDSKIVPYRPQSFLLITAGKDGKFGTEDDITNFSQNQ</sequence>
<dbReference type="InterPro" id="IPR012902">
    <property type="entry name" value="N_methyl_site"/>
</dbReference>
<dbReference type="AlphaFoldDB" id="A0A1W6LPH0"/>
<feature type="transmembrane region" description="Helical" evidence="2">
    <location>
        <begin position="12"/>
        <end position="33"/>
    </location>
</feature>
<dbReference type="RefSeq" id="WP_085756261.1">
    <property type="nucleotide sequence ID" value="NZ_CP021023.1"/>
</dbReference>
<dbReference type="GO" id="GO:0015628">
    <property type="term" value="P:protein secretion by the type II secretion system"/>
    <property type="evidence" value="ECO:0007669"/>
    <property type="project" value="InterPro"/>
</dbReference>
<dbReference type="STRING" id="1941349.STSP1_02053"/>
<dbReference type="PRINTS" id="PR00813">
    <property type="entry name" value="BCTERIALGSPG"/>
</dbReference>
<proteinExistence type="predicted"/>
<dbReference type="Proteomes" id="UP000193334">
    <property type="component" value="Chromosome"/>
</dbReference>
<dbReference type="InterPro" id="IPR000983">
    <property type="entry name" value="Bac_GSPG_pilin"/>
</dbReference>
<dbReference type="NCBIfam" id="TIGR02532">
    <property type="entry name" value="IV_pilin_GFxxxE"/>
    <property type="match status" value="1"/>
</dbReference>
<accession>A0A1W6LPH0</accession>
<name>A0A1W6LPH0_9BACT</name>
<keyword evidence="2" id="KW-0472">Membrane</keyword>
<dbReference type="EMBL" id="CP021023">
    <property type="protein sequence ID" value="ARN57632.1"/>
    <property type="molecule type" value="Genomic_DNA"/>
</dbReference>
<keyword evidence="4" id="KW-1185">Reference proteome</keyword>
<dbReference type="InterPro" id="IPR045584">
    <property type="entry name" value="Pilin-like"/>
</dbReference>
<dbReference type="GO" id="GO:0015627">
    <property type="term" value="C:type II protein secretion system complex"/>
    <property type="evidence" value="ECO:0007669"/>
    <property type="project" value="InterPro"/>
</dbReference>
<keyword evidence="1" id="KW-0488">Methylation</keyword>
<evidence type="ECO:0000313" key="4">
    <source>
        <dbReference type="Proteomes" id="UP000193334"/>
    </source>
</evidence>
<gene>
    <name evidence="3" type="ORF">STSP1_02053</name>
</gene>
<evidence type="ECO:0000256" key="1">
    <source>
        <dbReference type="ARBA" id="ARBA00022481"/>
    </source>
</evidence>
<keyword evidence="2" id="KW-1133">Transmembrane helix</keyword>
<protein>
    <submittedName>
        <fullName evidence="3">Type II secretion system protein G</fullName>
    </submittedName>
</protein>
<dbReference type="KEGG" id="pbp:STSP1_02053"/>
<evidence type="ECO:0000256" key="2">
    <source>
        <dbReference type="SAM" id="Phobius"/>
    </source>
</evidence>
<organism evidence="3 4">
    <name type="scientific">Sedimentisphaera salicampi</name>
    <dbReference type="NCBI Taxonomy" id="1941349"/>
    <lineage>
        <taxon>Bacteria</taxon>
        <taxon>Pseudomonadati</taxon>
        <taxon>Planctomycetota</taxon>
        <taxon>Phycisphaerae</taxon>
        <taxon>Sedimentisphaerales</taxon>
        <taxon>Sedimentisphaeraceae</taxon>
        <taxon>Sedimentisphaera</taxon>
    </lineage>
</organism>